<dbReference type="Proteomes" id="UP000661691">
    <property type="component" value="Unassembled WGS sequence"/>
</dbReference>
<dbReference type="AlphaFoldDB" id="A0A926NAQ1"/>
<protein>
    <submittedName>
        <fullName evidence="1">DUF3238 domain-containing protein</fullName>
    </submittedName>
</protein>
<dbReference type="EMBL" id="JACXAH010000015">
    <property type="protein sequence ID" value="MBD1372998.1"/>
    <property type="molecule type" value="Genomic_DNA"/>
</dbReference>
<organism evidence="1 2">
    <name type="scientific">Polycladospora coralii</name>
    <dbReference type="NCBI Taxonomy" id="2771432"/>
    <lineage>
        <taxon>Bacteria</taxon>
        <taxon>Bacillati</taxon>
        <taxon>Bacillota</taxon>
        <taxon>Bacilli</taxon>
        <taxon>Bacillales</taxon>
        <taxon>Thermoactinomycetaceae</taxon>
        <taxon>Polycladospora</taxon>
    </lineage>
</organism>
<evidence type="ECO:0000313" key="2">
    <source>
        <dbReference type="Proteomes" id="UP000661691"/>
    </source>
</evidence>
<proteinExistence type="predicted"/>
<keyword evidence="2" id="KW-1185">Reference proteome</keyword>
<sequence>MIMLVTAILVLIFNVPYLPPADIDILNPEEIEQHFRQSQLEIVVDPTQVTLYFDYIPDADGRVEIYRDGKKIGETTSHHYIDRHRKSNKPYTYEIRGLRKRTPTEQKKIFHQLQLHQVRLTPQISKQLRYHEYRLSKTISQDPISTSHSNTTYTLRYTTFIPHEKVFLFRSYYKGDHRTFSPVAASYRTRVDVTADFPAKQIRDRVYIGETVAYHRNGKLRYRGYASKKGIKFASKSAVGCQAIKWSYTHSARNPHTKLAPSLNWQYDATIWKNGDWQIVGQHDGAPAHELYLSANHHPWQTIYQYQASQNTHDLIAGLIGYQVSFNRSGHFLNPKK</sequence>
<comment type="caution">
    <text evidence="1">The sequence shown here is derived from an EMBL/GenBank/DDBJ whole genome shotgun (WGS) entry which is preliminary data.</text>
</comment>
<reference evidence="1" key="1">
    <citation type="submission" date="2020-09" db="EMBL/GenBank/DDBJ databases">
        <title>A novel bacterium of genus Hazenella, isolated from South China Sea.</title>
        <authorList>
            <person name="Huang H."/>
            <person name="Mo K."/>
            <person name="Hu Y."/>
        </authorList>
    </citation>
    <scope>NUCLEOTIDE SEQUENCE</scope>
    <source>
        <strain evidence="1">IB182357</strain>
    </source>
</reference>
<dbReference type="InterPro" id="IPR021631">
    <property type="entry name" value="DUF3238"/>
</dbReference>
<name>A0A926NAQ1_9BACL</name>
<accession>A0A926NAQ1</accession>
<dbReference type="Pfam" id="PF11579">
    <property type="entry name" value="DUF3238"/>
    <property type="match status" value="1"/>
</dbReference>
<dbReference type="RefSeq" id="WP_191142260.1">
    <property type="nucleotide sequence ID" value="NZ_JACXAH010000015.1"/>
</dbReference>
<gene>
    <name evidence="1" type="ORF">IC620_11575</name>
</gene>
<evidence type="ECO:0000313" key="1">
    <source>
        <dbReference type="EMBL" id="MBD1372998.1"/>
    </source>
</evidence>